<feature type="transmembrane region" description="Helical" evidence="1">
    <location>
        <begin position="62"/>
        <end position="87"/>
    </location>
</feature>
<proteinExistence type="predicted"/>
<organism evidence="2 3">
    <name type="scientific">Novipirellula galeiformis</name>
    <dbReference type="NCBI Taxonomy" id="2528004"/>
    <lineage>
        <taxon>Bacteria</taxon>
        <taxon>Pseudomonadati</taxon>
        <taxon>Planctomycetota</taxon>
        <taxon>Planctomycetia</taxon>
        <taxon>Pirellulales</taxon>
        <taxon>Pirellulaceae</taxon>
        <taxon>Novipirellula</taxon>
    </lineage>
</organism>
<dbReference type="Proteomes" id="UP000316304">
    <property type="component" value="Unassembled WGS sequence"/>
</dbReference>
<evidence type="ECO:0000256" key="1">
    <source>
        <dbReference type="SAM" id="Phobius"/>
    </source>
</evidence>
<evidence type="ECO:0000313" key="2">
    <source>
        <dbReference type="EMBL" id="TWU22948.1"/>
    </source>
</evidence>
<reference evidence="2 3" key="1">
    <citation type="submission" date="2019-02" db="EMBL/GenBank/DDBJ databases">
        <title>Deep-cultivation of Planctomycetes and their phenomic and genomic characterization uncovers novel biology.</title>
        <authorList>
            <person name="Wiegand S."/>
            <person name="Jogler M."/>
            <person name="Boedeker C."/>
            <person name="Pinto D."/>
            <person name="Vollmers J."/>
            <person name="Rivas-Marin E."/>
            <person name="Kohn T."/>
            <person name="Peeters S.H."/>
            <person name="Heuer A."/>
            <person name="Rast P."/>
            <person name="Oberbeckmann S."/>
            <person name="Bunk B."/>
            <person name="Jeske O."/>
            <person name="Meyerdierks A."/>
            <person name="Storesund J.E."/>
            <person name="Kallscheuer N."/>
            <person name="Luecker S."/>
            <person name="Lage O.M."/>
            <person name="Pohl T."/>
            <person name="Merkel B.J."/>
            <person name="Hornburger P."/>
            <person name="Mueller R.-W."/>
            <person name="Bruemmer F."/>
            <person name="Labrenz M."/>
            <person name="Spormann A.M."/>
            <person name="Op Den Camp H."/>
            <person name="Overmann J."/>
            <person name="Amann R."/>
            <person name="Jetten M.S.M."/>
            <person name="Mascher T."/>
            <person name="Medema M.H."/>
            <person name="Devos D.P."/>
            <person name="Kaster A.-K."/>
            <person name="Ovreas L."/>
            <person name="Rohde M."/>
            <person name="Galperin M.Y."/>
            <person name="Jogler C."/>
        </authorList>
    </citation>
    <scope>NUCLEOTIDE SEQUENCE [LARGE SCALE GENOMIC DNA]</scope>
    <source>
        <strain evidence="2 3">Pla52o</strain>
    </source>
</reference>
<keyword evidence="1" id="KW-0812">Transmembrane</keyword>
<keyword evidence="1" id="KW-1133">Transmembrane helix</keyword>
<evidence type="ECO:0000313" key="3">
    <source>
        <dbReference type="Proteomes" id="UP000316304"/>
    </source>
</evidence>
<keyword evidence="3" id="KW-1185">Reference proteome</keyword>
<feature type="transmembrane region" description="Helical" evidence="1">
    <location>
        <begin position="37"/>
        <end position="56"/>
    </location>
</feature>
<gene>
    <name evidence="2" type="ORF">Pla52o_24810</name>
</gene>
<protein>
    <submittedName>
        <fullName evidence="2">Uncharacterized protein</fullName>
    </submittedName>
</protein>
<name>A0A5C6CF91_9BACT</name>
<dbReference type="AlphaFoldDB" id="A0A5C6CF91"/>
<comment type="caution">
    <text evidence="2">The sequence shown here is derived from an EMBL/GenBank/DDBJ whole genome shotgun (WGS) entry which is preliminary data.</text>
</comment>
<sequence>MIPEHFWMIPHYENTPDIGDRPLPWTFRLGLSPSSTVFVLSCALGLVHTLVTYFLFRTFTTALQWAVPNVICSVIVFAMLIVIGIIIGQSSAIANREIETESEAPHSPKRRRMR</sequence>
<keyword evidence="1" id="KW-0472">Membrane</keyword>
<dbReference type="EMBL" id="SJPT01000004">
    <property type="protein sequence ID" value="TWU22948.1"/>
    <property type="molecule type" value="Genomic_DNA"/>
</dbReference>
<accession>A0A5C6CF91</accession>